<sequence length="451" mass="52733">MAYEKGQIGNEILRAVRNELYMNLPYLDVPLCSLGIREDAGATLGMATDGMELVYNERWLKDRYLRSRRWVNRGYLHVILHCILRHIWKARGKDPVLWDIACDAAVEALLAELDYDCLAAGRYPLREKFLRECAGAMRVITAEGVYLHLLRKKGLTEEDKKSLWKTFHVDDHDYWTPRSRKQEQERQEQDERWEKISRQTQQNQGRGMTESGNGNAVIEQLNVELRENVDYRSFLRRFAAPKEVMKADPDSFDYIFYTYGLQLYGNMPLVEPRETREEKRIEDLIIAVDTSMSTNGDLVKAFLSCTYSILHSTETYTRKVNIHIIQCDNRVEADDAIHDLDDLKEYMSHFTLKGGHGTDFRPVFEYADEMVRRGEFRNLRGLIYFTDGMGHYPKKRPAYETAFVYLGKAPELFPAPPWAIRLELDLPDLYRAAEDDEELEDLIQWEDLPDM</sequence>
<dbReference type="InterPro" id="IPR018698">
    <property type="entry name" value="VWA-like_dom"/>
</dbReference>
<reference evidence="4 5" key="1">
    <citation type="submission" date="2016-10" db="EMBL/GenBank/DDBJ databases">
        <authorList>
            <person name="de Groot N.N."/>
        </authorList>
    </citation>
    <scope>NUCLEOTIDE SEQUENCE [LARGE SCALE GENOMIC DNA]</scope>
    <source>
        <strain evidence="4 5">KHGC13</strain>
    </source>
</reference>
<dbReference type="Pfam" id="PF09967">
    <property type="entry name" value="DUF2201"/>
    <property type="match status" value="1"/>
</dbReference>
<evidence type="ECO:0000259" key="2">
    <source>
        <dbReference type="Pfam" id="PF09967"/>
    </source>
</evidence>
<dbReference type="RefSeq" id="WP_090471351.1">
    <property type="nucleotide sequence ID" value="NZ_FOWF01000015.1"/>
</dbReference>
<dbReference type="InterPro" id="IPR025154">
    <property type="entry name" value="Put_metallopeptidase_dom"/>
</dbReference>
<dbReference type="Pfam" id="PF13203">
    <property type="entry name" value="DUF2201_N"/>
    <property type="match status" value="1"/>
</dbReference>
<accession>A0A1I7HA31</accession>
<dbReference type="EMBL" id="FPBT01000014">
    <property type="protein sequence ID" value="SFU57550.1"/>
    <property type="molecule type" value="Genomic_DNA"/>
</dbReference>
<name>A0A1I7HA31_9FIRM</name>
<evidence type="ECO:0000259" key="3">
    <source>
        <dbReference type="Pfam" id="PF13203"/>
    </source>
</evidence>
<dbReference type="Proteomes" id="UP000198817">
    <property type="component" value="Unassembled WGS sequence"/>
</dbReference>
<gene>
    <name evidence="4" type="ORF">SAMN05216508_11414</name>
</gene>
<dbReference type="InterPro" id="IPR036465">
    <property type="entry name" value="vWFA_dom_sf"/>
</dbReference>
<dbReference type="SUPFAM" id="SSF53300">
    <property type="entry name" value="vWA-like"/>
    <property type="match status" value="1"/>
</dbReference>
<proteinExistence type="predicted"/>
<dbReference type="CDD" id="cd00198">
    <property type="entry name" value="vWFA"/>
    <property type="match status" value="1"/>
</dbReference>
<organism evidence="4 5">
    <name type="scientific">Eubacterium pyruvativorans</name>
    <dbReference type="NCBI Taxonomy" id="155865"/>
    <lineage>
        <taxon>Bacteria</taxon>
        <taxon>Bacillati</taxon>
        <taxon>Bacillota</taxon>
        <taxon>Clostridia</taxon>
        <taxon>Eubacteriales</taxon>
        <taxon>Eubacteriaceae</taxon>
        <taxon>Eubacterium</taxon>
    </lineage>
</organism>
<dbReference type="Gene3D" id="3.40.50.410">
    <property type="entry name" value="von Willebrand factor, type A domain"/>
    <property type="match status" value="1"/>
</dbReference>
<evidence type="ECO:0000313" key="4">
    <source>
        <dbReference type="EMBL" id="SFU57550.1"/>
    </source>
</evidence>
<dbReference type="OrthoDB" id="9809307at2"/>
<dbReference type="STRING" id="155865.SAMN05216515_11514"/>
<feature type="compositionally biased region" description="Basic and acidic residues" evidence="1">
    <location>
        <begin position="178"/>
        <end position="197"/>
    </location>
</feature>
<dbReference type="PANTHER" id="PTHR38730:SF1">
    <property type="entry name" value="SLL7028 PROTEIN"/>
    <property type="match status" value="1"/>
</dbReference>
<feature type="domain" description="VWA-like" evidence="2">
    <location>
        <begin position="284"/>
        <end position="424"/>
    </location>
</feature>
<feature type="region of interest" description="Disordered" evidence="1">
    <location>
        <begin position="178"/>
        <end position="213"/>
    </location>
</feature>
<dbReference type="AlphaFoldDB" id="A0A1I7HA31"/>
<evidence type="ECO:0000313" key="5">
    <source>
        <dbReference type="Proteomes" id="UP000198817"/>
    </source>
</evidence>
<protein>
    <submittedName>
        <fullName evidence="4">Predicted metal-dependent peptidase</fullName>
    </submittedName>
</protein>
<feature type="compositionally biased region" description="Polar residues" evidence="1">
    <location>
        <begin position="198"/>
        <end position="213"/>
    </location>
</feature>
<feature type="domain" description="Putative metallopeptidase" evidence="3">
    <location>
        <begin position="18"/>
        <end position="239"/>
    </location>
</feature>
<keyword evidence="5" id="KW-1185">Reference proteome</keyword>
<evidence type="ECO:0000256" key="1">
    <source>
        <dbReference type="SAM" id="MobiDB-lite"/>
    </source>
</evidence>
<dbReference type="PANTHER" id="PTHR38730">
    <property type="entry name" value="SLL7028 PROTEIN"/>
    <property type="match status" value="1"/>
</dbReference>